<evidence type="ECO:0008006" key="5">
    <source>
        <dbReference type="Google" id="ProtNLM"/>
    </source>
</evidence>
<evidence type="ECO:0000256" key="2">
    <source>
        <dbReference type="SAM" id="SignalP"/>
    </source>
</evidence>
<proteinExistence type="predicted"/>
<feature type="chain" id="PRO_5019763519" description="Secreted protein" evidence="2">
    <location>
        <begin position="21"/>
        <end position="90"/>
    </location>
</feature>
<feature type="signal peptide" evidence="2">
    <location>
        <begin position="1"/>
        <end position="20"/>
    </location>
</feature>
<name>A0A498HDV6_MALDO</name>
<organism evidence="3 4">
    <name type="scientific">Malus domestica</name>
    <name type="common">Apple</name>
    <name type="synonym">Pyrus malus</name>
    <dbReference type="NCBI Taxonomy" id="3750"/>
    <lineage>
        <taxon>Eukaryota</taxon>
        <taxon>Viridiplantae</taxon>
        <taxon>Streptophyta</taxon>
        <taxon>Embryophyta</taxon>
        <taxon>Tracheophyta</taxon>
        <taxon>Spermatophyta</taxon>
        <taxon>Magnoliopsida</taxon>
        <taxon>eudicotyledons</taxon>
        <taxon>Gunneridae</taxon>
        <taxon>Pentapetalae</taxon>
        <taxon>rosids</taxon>
        <taxon>fabids</taxon>
        <taxon>Rosales</taxon>
        <taxon>Rosaceae</taxon>
        <taxon>Amygdaloideae</taxon>
        <taxon>Maleae</taxon>
        <taxon>Malus</taxon>
    </lineage>
</organism>
<dbReference type="AlphaFoldDB" id="A0A498HDV6"/>
<protein>
    <recommendedName>
        <fullName evidence="5">Secreted protein</fullName>
    </recommendedName>
</protein>
<dbReference type="Proteomes" id="UP000290289">
    <property type="component" value="Chromosome 17"/>
</dbReference>
<feature type="region of interest" description="Disordered" evidence="1">
    <location>
        <begin position="40"/>
        <end position="63"/>
    </location>
</feature>
<keyword evidence="4" id="KW-1185">Reference proteome</keyword>
<dbReference type="EMBL" id="RDQH01000343">
    <property type="protein sequence ID" value="RXH68062.1"/>
    <property type="molecule type" value="Genomic_DNA"/>
</dbReference>
<reference evidence="3 4" key="1">
    <citation type="submission" date="2018-10" db="EMBL/GenBank/DDBJ databases">
        <title>A high-quality apple genome assembly.</title>
        <authorList>
            <person name="Hu J."/>
        </authorList>
    </citation>
    <scope>NUCLEOTIDE SEQUENCE [LARGE SCALE GENOMIC DNA]</scope>
    <source>
        <strain evidence="4">cv. HFTH1</strain>
        <tissue evidence="3">Young leaf</tissue>
    </source>
</reference>
<sequence>MWKLLTILVVVFLAAVAARAEEAHYGPCVIDRDSPCNRKQWGRRGGRDYNSDAPAHMDNSDHLAPSLDQLDDFVEDTRYYIPESQPPSYL</sequence>
<keyword evidence="2" id="KW-0732">Signal</keyword>
<evidence type="ECO:0000256" key="1">
    <source>
        <dbReference type="SAM" id="MobiDB-lite"/>
    </source>
</evidence>
<gene>
    <name evidence="3" type="ORF">DVH24_028209</name>
</gene>
<accession>A0A498HDV6</accession>
<evidence type="ECO:0000313" key="4">
    <source>
        <dbReference type="Proteomes" id="UP000290289"/>
    </source>
</evidence>
<evidence type="ECO:0000313" key="3">
    <source>
        <dbReference type="EMBL" id="RXH68062.1"/>
    </source>
</evidence>
<comment type="caution">
    <text evidence="3">The sequence shown here is derived from an EMBL/GenBank/DDBJ whole genome shotgun (WGS) entry which is preliminary data.</text>
</comment>